<feature type="transmembrane region" description="Helical" evidence="2">
    <location>
        <begin position="55"/>
        <end position="72"/>
    </location>
</feature>
<reference evidence="3" key="1">
    <citation type="submission" date="2021-01" db="EMBL/GenBank/DDBJ databases">
        <authorList>
            <consortium name="Genoscope - CEA"/>
            <person name="William W."/>
        </authorList>
    </citation>
    <scope>NUCLEOTIDE SEQUENCE</scope>
</reference>
<feature type="transmembrane region" description="Helical" evidence="2">
    <location>
        <begin position="287"/>
        <end position="307"/>
    </location>
</feature>
<name>A0A8S1RHG3_9CILI</name>
<keyword evidence="4" id="KW-1185">Reference proteome</keyword>
<evidence type="ECO:0000256" key="1">
    <source>
        <dbReference type="SAM" id="MobiDB-lite"/>
    </source>
</evidence>
<dbReference type="OrthoDB" id="307828at2759"/>
<keyword evidence="2" id="KW-1133">Transmembrane helix</keyword>
<feature type="transmembrane region" description="Helical" evidence="2">
    <location>
        <begin position="394"/>
        <end position="410"/>
    </location>
</feature>
<feature type="transmembrane region" description="Helical" evidence="2">
    <location>
        <begin position="6"/>
        <end position="24"/>
    </location>
</feature>
<evidence type="ECO:0008006" key="5">
    <source>
        <dbReference type="Google" id="ProtNLM"/>
    </source>
</evidence>
<feature type="region of interest" description="Disordered" evidence="1">
    <location>
        <begin position="159"/>
        <end position="179"/>
    </location>
</feature>
<gene>
    <name evidence="3" type="ORF">PSON_ATCC_30995.1.T1690020</name>
</gene>
<dbReference type="AlphaFoldDB" id="A0A8S1RHG3"/>
<evidence type="ECO:0000313" key="3">
    <source>
        <dbReference type="EMBL" id="CAD8126624.1"/>
    </source>
</evidence>
<sequence>MINELLLFQLILLSSSVITLFYIHDRDLNKQKILFILSLCNISILLFEIRIIGNSYYLTITAALFLIFRQYYKQLTQAYIPQIVILNTQVQERTGKIDQEIEYQPQYLPAIPSIQESNSSITPKQILNTNENNNVPQNTTERGLNHIKQDSGMSFLGDHKRSSYSKNHSNSGIPQRSQISQQTQANFNVIKFQDDCGEIKFGILKTLKSVNYDQIGKEIEIIYQNEKTLTRLLSNIDKKGAPRMQLLYESQSQTNQVVDDNLRGAIQLDYNNNDSINEQKKITWIKILKTLIFQTVLIFNFLIIQPWQIMQTLLFVFVCFRQIFLFSKLKIKELEISFEFRQILIWNILLFLPLILLFILNYVPSTIALAVNGIAQWVSIMITFKYYKSCQEHIHLVSFYVLLLATILCFI</sequence>
<dbReference type="Proteomes" id="UP000692954">
    <property type="component" value="Unassembled WGS sequence"/>
</dbReference>
<keyword evidence="2" id="KW-0812">Transmembrane</keyword>
<feature type="compositionally biased region" description="Polar residues" evidence="1">
    <location>
        <begin position="164"/>
        <end position="179"/>
    </location>
</feature>
<accession>A0A8S1RHG3</accession>
<keyword evidence="2" id="KW-0472">Membrane</keyword>
<feature type="transmembrane region" description="Helical" evidence="2">
    <location>
        <begin position="343"/>
        <end position="363"/>
    </location>
</feature>
<evidence type="ECO:0000313" key="4">
    <source>
        <dbReference type="Proteomes" id="UP000692954"/>
    </source>
</evidence>
<dbReference type="EMBL" id="CAJJDN010000169">
    <property type="protein sequence ID" value="CAD8126624.1"/>
    <property type="molecule type" value="Genomic_DNA"/>
</dbReference>
<proteinExistence type="predicted"/>
<evidence type="ECO:0000256" key="2">
    <source>
        <dbReference type="SAM" id="Phobius"/>
    </source>
</evidence>
<protein>
    <recommendedName>
        <fullName evidence="5">Transmembrane protein</fullName>
    </recommendedName>
</protein>
<feature type="transmembrane region" description="Helical" evidence="2">
    <location>
        <begin position="313"/>
        <end position="331"/>
    </location>
</feature>
<organism evidence="3 4">
    <name type="scientific">Paramecium sonneborni</name>
    <dbReference type="NCBI Taxonomy" id="65129"/>
    <lineage>
        <taxon>Eukaryota</taxon>
        <taxon>Sar</taxon>
        <taxon>Alveolata</taxon>
        <taxon>Ciliophora</taxon>
        <taxon>Intramacronucleata</taxon>
        <taxon>Oligohymenophorea</taxon>
        <taxon>Peniculida</taxon>
        <taxon>Parameciidae</taxon>
        <taxon>Paramecium</taxon>
    </lineage>
</organism>
<comment type="caution">
    <text evidence="3">The sequence shown here is derived from an EMBL/GenBank/DDBJ whole genome shotgun (WGS) entry which is preliminary data.</text>
</comment>